<evidence type="ECO:0000259" key="5">
    <source>
        <dbReference type="PROSITE" id="PS50850"/>
    </source>
</evidence>
<dbReference type="SUPFAM" id="SSF103473">
    <property type="entry name" value="MFS general substrate transporter"/>
    <property type="match status" value="1"/>
</dbReference>
<feature type="transmembrane region" description="Helical" evidence="4">
    <location>
        <begin position="131"/>
        <end position="153"/>
    </location>
</feature>
<dbReference type="AlphaFoldDB" id="A0A1M4WAB3"/>
<feature type="transmembrane region" description="Helical" evidence="4">
    <location>
        <begin position="174"/>
        <end position="192"/>
    </location>
</feature>
<feature type="transmembrane region" description="Helical" evidence="4">
    <location>
        <begin position="102"/>
        <end position="125"/>
    </location>
</feature>
<dbReference type="Pfam" id="PF07690">
    <property type="entry name" value="MFS_1"/>
    <property type="match status" value="2"/>
</dbReference>
<protein>
    <submittedName>
        <fullName evidence="6">MFS-type transporter involved in bile tolerance, Atg22 family</fullName>
    </submittedName>
</protein>
<feature type="transmembrane region" description="Helical" evidence="4">
    <location>
        <begin position="342"/>
        <end position="361"/>
    </location>
</feature>
<feature type="transmembrane region" description="Helical" evidence="4">
    <location>
        <begin position="256"/>
        <end position="275"/>
    </location>
</feature>
<feature type="transmembrane region" description="Helical" evidence="4">
    <location>
        <begin position="287"/>
        <end position="305"/>
    </location>
</feature>
<dbReference type="Gene3D" id="1.20.1250.20">
    <property type="entry name" value="MFS general substrate transporter like domains"/>
    <property type="match status" value="2"/>
</dbReference>
<feature type="transmembrane region" description="Helical" evidence="4">
    <location>
        <begin position="57"/>
        <end position="78"/>
    </location>
</feature>
<dbReference type="InterPro" id="IPR036259">
    <property type="entry name" value="MFS_trans_sf"/>
</dbReference>
<keyword evidence="1 4" id="KW-0812">Transmembrane</keyword>
<dbReference type="InterPro" id="IPR052528">
    <property type="entry name" value="Sugar_transport-like"/>
</dbReference>
<dbReference type="EMBL" id="FQTW01000005">
    <property type="protein sequence ID" value="SHE78198.1"/>
    <property type="molecule type" value="Genomic_DNA"/>
</dbReference>
<dbReference type="RefSeq" id="WP_073193095.1">
    <property type="nucleotide sequence ID" value="NZ_FQTW01000005.1"/>
</dbReference>
<accession>A0A1M4WAB3</accession>
<reference evidence="6 7" key="1">
    <citation type="submission" date="2016-11" db="EMBL/GenBank/DDBJ databases">
        <authorList>
            <person name="Jaros S."/>
            <person name="Januszkiewicz K."/>
            <person name="Wedrychowicz H."/>
        </authorList>
    </citation>
    <scope>NUCLEOTIDE SEQUENCE [LARGE SCALE GENOMIC DNA]</scope>
    <source>
        <strain evidence="6 7">DSM 25661</strain>
    </source>
</reference>
<evidence type="ECO:0000256" key="2">
    <source>
        <dbReference type="ARBA" id="ARBA00022989"/>
    </source>
</evidence>
<feature type="transmembrane region" description="Helical" evidence="4">
    <location>
        <begin position="317"/>
        <end position="336"/>
    </location>
</feature>
<keyword evidence="2 4" id="KW-1133">Transmembrane helix</keyword>
<dbReference type="OrthoDB" id="1117124at2"/>
<feature type="domain" description="Major facilitator superfamily (MFS) profile" evidence="5">
    <location>
        <begin position="204"/>
        <end position="436"/>
    </location>
</feature>
<name>A0A1M4WAB3_9FLAO</name>
<keyword evidence="7" id="KW-1185">Reference proteome</keyword>
<dbReference type="Proteomes" id="UP000184462">
    <property type="component" value="Unassembled WGS sequence"/>
</dbReference>
<feature type="transmembrane region" description="Helical" evidence="4">
    <location>
        <begin position="198"/>
        <end position="222"/>
    </location>
</feature>
<feature type="transmembrane region" description="Helical" evidence="4">
    <location>
        <begin position="408"/>
        <end position="427"/>
    </location>
</feature>
<feature type="transmembrane region" description="Helical" evidence="4">
    <location>
        <begin position="381"/>
        <end position="402"/>
    </location>
</feature>
<dbReference type="STRING" id="1155689.SAMN05444278_105170"/>
<dbReference type="InterPro" id="IPR011701">
    <property type="entry name" value="MFS"/>
</dbReference>
<keyword evidence="3 4" id="KW-0472">Membrane</keyword>
<dbReference type="PANTHER" id="PTHR23526:SF4">
    <property type="entry name" value="INTEGRAL MEMBRANE TRANSPORT PROTEIN"/>
    <property type="match status" value="1"/>
</dbReference>
<proteinExistence type="predicted"/>
<dbReference type="GO" id="GO:0022857">
    <property type="term" value="F:transmembrane transporter activity"/>
    <property type="evidence" value="ECO:0007669"/>
    <property type="project" value="InterPro"/>
</dbReference>
<evidence type="ECO:0000256" key="4">
    <source>
        <dbReference type="SAM" id="Phobius"/>
    </source>
</evidence>
<dbReference type="PANTHER" id="PTHR23526">
    <property type="entry name" value="INTEGRAL MEMBRANE TRANSPORT PROTEIN-RELATED"/>
    <property type="match status" value="1"/>
</dbReference>
<gene>
    <name evidence="6" type="ORF">SAMN05444278_105170</name>
</gene>
<organism evidence="6 7">
    <name type="scientific">Psychroflexus salarius</name>
    <dbReference type="NCBI Taxonomy" id="1155689"/>
    <lineage>
        <taxon>Bacteria</taxon>
        <taxon>Pseudomonadati</taxon>
        <taxon>Bacteroidota</taxon>
        <taxon>Flavobacteriia</taxon>
        <taxon>Flavobacteriales</taxon>
        <taxon>Flavobacteriaceae</taxon>
        <taxon>Psychroflexus</taxon>
    </lineage>
</organism>
<evidence type="ECO:0000313" key="7">
    <source>
        <dbReference type="Proteomes" id="UP000184462"/>
    </source>
</evidence>
<sequence>MKVSHRFYEFLTEDSDSRICKSIPDSDCTNVPRNFSLNVLNGSLTKLAEAIISPNLTLAWILTFLNAPVFLIGSLVPAKDIGSLLPQLIVSGKIRQFKVRKYFWTTAAIIQSICMFLGGIVVFYYHDSTLASYSILALIFLFSIASGVGSVSFKDVVGKTIPKGERGQMLSYRSTFGGILALIAGLFISFFVKENASAEIYATLFISAGILWFLAAIVFYGISEEKGATKGGRSPINEIKEGLKFIKSDDNYRNFLFTRALLMAIPLLQPFYVVLANQLTGNSFASLGYLIVVTSIAQIISSPLWGKIADKSSLKLLQIASGIALIGIAYAIIIYLQNPSQISISFILPLFFVNAIAYAGARLSRKTYLVDYAPDKDRPTYVAMASTFIGLFTIITASFGLITDYFGLLYQFIFFAILLIVCIAFSLKLKDIQNEN</sequence>
<evidence type="ECO:0000313" key="6">
    <source>
        <dbReference type="EMBL" id="SHE78198.1"/>
    </source>
</evidence>
<evidence type="ECO:0000256" key="1">
    <source>
        <dbReference type="ARBA" id="ARBA00022692"/>
    </source>
</evidence>
<dbReference type="InterPro" id="IPR020846">
    <property type="entry name" value="MFS_dom"/>
</dbReference>
<evidence type="ECO:0000256" key="3">
    <source>
        <dbReference type="ARBA" id="ARBA00023136"/>
    </source>
</evidence>
<dbReference type="PROSITE" id="PS50850">
    <property type="entry name" value="MFS"/>
    <property type="match status" value="1"/>
</dbReference>